<dbReference type="PROSITE" id="PS50005">
    <property type="entry name" value="TPR"/>
    <property type="match status" value="1"/>
</dbReference>
<dbReference type="InterPro" id="IPR019734">
    <property type="entry name" value="TPR_rpt"/>
</dbReference>
<keyword evidence="2" id="KW-0770">Synapse</keyword>
<feature type="repeat" description="TPR" evidence="7">
    <location>
        <begin position="343"/>
        <end position="376"/>
    </location>
</feature>
<protein>
    <submittedName>
        <fullName evidence="8">Uncharacterized protein</fullName>
    </submittedName>
</protein>
<evidence type="ECO:0000256" key="4">
    <source>
        <dbReference type="ARBA" id="ARBA00034110"/>
    </source>
</evidence>
<dbReference type="SUPFAM" id="SSF48403">
    <property type="entry name" value="Ankyrin repeat"/>
    <property type="match status" value="1"/>
</dbReference>
<keyword evidence="7" id="KW-0802">TPR repeat</keyword>
<feature type="repeat" description="ANK" evidence="6">
    <location>
        <begin position="1"/>
        <end position="25"/>
    </location>
</feature>
<dbReference type="AlphaFoldDB" id="A0A0B6ZFB8"/>
<evidence type="ECO:0000313" key="8">
    <source>
        <dbReference type="EMBL" id="CEK67309.1"/>
    </source>
</evidence>
<dbReference type="Gene3D" id="1.25.40.10">
    <property type="entry name" value="Tetratricopeptide repeat domain"/>
    <property type="match status" value="1"/>
</dbReference>
<reference evidence="8" key="1">
    <citation type="submission" date="2014-12" db="EMBL/GenBank/DDBJ databases">
        <title>Insight into the proteome of Arion vulgaris.</title>
        <authorList>
            <person name="Aradska J."/>
            <person name="Bulat T."/>
            <person name="Smidak R."/>
            <person name="Sarate P."/>
            <person name="Gangsoo J."/>
            <person name="Sialana F."/>
            <person name="Bilban M."/>
            <person name="Lubec G."/>
        </authorList>
    </citation>
    <scope>NUCLEOTIDE SEQUENCE</scope>
    <source>
        <tissue evidence="8">Skin</tissue>
    </source>
</reference>
<sequence length="514" mass="56570">AAMGGFTDMMSLLLEFGADTNAVSDTGMTPLCHAASVGHVENMRMLLLHNAQPSVQDNQGLCAAIHAVIHGQLEALIFLLQLDWIITENEPTKDEAVTQCFVAAAATGNIQILKYLHQTYNGSRLNMVDTLFTETALTSACLHGQIECTQFLLESGADVLIPSSKSFMPLMCASKSGCLEVCELLLAAGAELETPDRYGRTSLMIAAGEGHLRVMNLLLEQGAKQTSTDKEGLTALCWACLQGHIQVLESLINHGSSINHIDNSDRSPLHLAALCGEASIVQFLIDHDAQIEQTDLSGMRPLDCAIACSSTASLVCFLRKGAKLGPNTWAMAAGKTDVLLQLLNKLMEDGNILYKKGHFKEASQRYQYALKKLPEDKCPEGTSAFEELKLHFLLNLSRCRRRLNDLQSAIDLSTKALQVKPNCLEAFYTRARAKRDDRQYAAAQEDLLEALQLAPKNRELHRLLTQIKKECWEQMVRYESGVAAEVAASELDRISMDKDEFLVVDQKFSPELTL</sequence>
<feature type="repeat" description="ANK" evidence="6">
    <location>
        <begin position="198"/>
        <end position="230"/>
    </location>
</feature>
<dbReference type="PROSITE" id="PS50297">
    <property type="entry name" value="ANK_REP_REGION"/>
    <property type="match status" value="4"/>
</dbReference>
<dbReference type="PROSITE" id="PS50088">
    <property type="entry name" value="ANK_REPEAT"/>
    <property type="match status" value="7"/>
</dbReference>
<comment type="subcellular location">
    <subcellularLocation>
        <location evidence="4">Postsynapse</location>
    </subcellularLocation>
</comment>
<dbReference type="PANTHER" id="PTHR24166:SF55">
    <property type="entry name" value="ROLLING PEBBLES, ISOFORM B"/>
    <property type="match status" value="1"/>
</dbReference>
<accession>A0A0B6ZFB8</accession>
<feature type="repeat" description="ANK" evidence="6">
    <location>
        <begin position="264"/>
        <end position="296"/>
    </location>
</feature>
<dbReference type="GO" id="GO:0098794">
    <property type="term" value="C:postsynapse"/>
    <property type="evidence" value="ECO:0007669"/>
    <property type="project" value="UniProtKB-SubCell"/>
</dbReference>
<evidence type="ECO:0000256" key="5">
    <source>
        <dbReference type="ARBA" id="ARBA00038259"/>
    </source>
</evidence>
<dbReference type="Gene3D" id="1.25.40.20">
    <property type="entry name" value="Ankyrin repeat-containing domain"/>
    <property type="match status" value="3"/>
</dbReference>
<organism evidence="8">
    <name type="scientific">Arion vulgaris</name>
    <dbReference type="NCBI Taxonomy" id="1028688"/>
    <lineage>
        <taxon>Eukaryota</taxon>
        <taxon>Metazoa</taxon>
        <taxon>Spiralia</taxon>
        <taxon>Lophotrochozoa</taxon>
        <taxon>Mollusca</taxon>
        <taxon>Gastropoda</taxon>
        <taxon>Heterobranchia</taxon>
        <taxon>Euthyneura</taxon>
        <taxon>Panpulmonata</taxon>
        <taxon>Eupulmonata</taxon>
        <taxon>Stylommatophora</taxon>
        <taxon>Helicina</taxon>
        <taxon>Arionoidea</taxon>
        <taxon>Arionidae</taxon>
        <taxon>Arion</taxon>
    </lineage>
</organism>
<dbReference type="PANTHER" id="PTHR24166">
    <property type="entry name" value="ROLLING PEBBLES, ISOFORM B"/>
    <property type="match status" value="1"/>
</dbReference>
<dbReference type="Pfam" id="PF12796">
    <property type="entry name" value="Ank_2"/>
    <property type="match status" value="3"/>
</dbReference>
<dbReference type="SMART" id="SM00028">
    <property type="entry name" value="TPR"/>
    <property type="match status" value="3"/>
</dbReference>
<keyword evidence="1" id="KW-0677">Repeat</keyword>
<dbReference type="InterPro" id="IPR011990">
    <property type="entry name" value="TPR-like_helical_dom_sf"/>
</dbReference>
<feature type="repeat" description="ANK" evidence="6">
    <location>
        <begin position="132"/>
        <end position="164"/>
    </location>
</feature>
<dbReference type="SMART" id="SM00248">
    <property type="entry name" value="ANK"/>
    <property type="match status" value="8"/>
</dbReference>
<dbReference type="SUPFAM" id="SSF48452">
    <property type="entry name" value="TPR-like"/>
    <property type="match status" value="1"/>
</dbReference>
<evidence type="ECO:0000256" key="1">
    <source>
        <dbReference type="ARBA" id="ARBA00022737"/>
    </source>
</evidence>
<feature type="repeat" description="ANK" evidence="6">
    <location>
        <begin position="231"/>
        <end position="263"/>
    </location>
</feature>
<comment type="similarity">
    <text evidence="5">Belongs to the TANC family.</text>
</comment>
<feature type="repeat" description="ANK" evidence="6">
    <location>
        <begin position="26"/>
        <end position="58"/>
    </location>
</feature>
<evidence type="ECO:0000256" key="3">
    <source>
        <dbReference type="ARBA" id="ARBA00023043"/>
    </source>
</evidence>
<feature type="non-terminal residue" evidence="8">
    <location>
        <position position="1"/>
    </location>
</feature>
<evidence type="ECO:0000256" key="7">
    <source>
        <dbReference type="PROSITE-ProRule" id="PRU00339"/>
    </source>
</evidence>
<name>A0A0B6ZFB8_9EUPU</name>
<proteinExistence type="inferred from homology"/>
<dbReference type="InterPro" id="IPR002110">
    <property type="entry name" value="Ankyrin_rpt"/>
</dbReference>
<dbReference type="EMBL" id="HACG01020444">
    <property type="protein sequence ID" value="CEK67309.1"/>
    <property type="molecule type" value="Transcribed_RNA"/>
</dbReference>
<dbReference type="InterPro" id="IPR036770">
    <property type="entry name" value="Ankyrin_rpt-contain_sf"/>
</dbReference>
<feature type="repeat" description="ANK" evidence="6">
    <location>
        <begin position="165"/>
        <end position="197"/>
    </location>
</feature>
<keyword evidence="3 6" id="KW-0040">ANK repeat</keyword>
<evidence type="ECO:0000256" key="2">
    <source>
        <dbReference type="ARBA" id="ARBA00023018"/>
    </source>
</evidence>
<evidence type="ECO:0000256" key="6">
    <source>
        <dbReference type="PROSITE-ProRule" id="PRU00023"/>
    </source>
</evidence>
<dbReference type="InterPro" id="IPR050889">
    <property type="entry name" value="Dendritic_Spine_Reg/Scaffold"/>
</dbReference>
<gene>
    <name evidence="8" type="primary">ORF62151</name>
</gene>